<evidence type="ECO:0000256" key="3">
    <source>
        <dbReference type="ARBA" id="ARBA00022723"/>
    </source>
</evidence>
<sequence>MSRSQPNIQGVILAGGHSTRMGTDKALLPIGDHGTVLLRIIAEQMADLSIDRIIVSVGNREREESYRQHLNGLQSRVQFVHDRYPDCGPLAGLHASLSALPEPGYGFVMACDMPLLSPSLFRRMAETAAAATAKEAAGKPDVIRTDGQPFHALYHSGIVDALAQRLERRDLRVMGLLGELDTVLLACEPEEEAAFINLNNPELYDQFLRQLNS</sequence>
<evidence type="ECO:0000256" key="4">
    <source>
        <dbReference type="ARBA" id="ARBA00022741"/>
    </source>
</evidence>
<dbReference type="PANTHER" id="PTHR19136">
    <property type="entry name" value="MOLYBDENUM COFACTOR GUANYLYLTRANSFERASE"/>
    <property type="match status" value="1"/>
</dbReference>
<dbReference type="GO" id="GO:0006777">
    <property type="term" value="P:Mo-molybdopterin cofactor biosynthetic process"/>
    <property type="evidence" value="ECO:0007669"/>
    <property type="project" value="UniProtKB-KW"/>
</dbReference>
<evidence type="ECO:0000256" key="5">
    <source>
        <dbReference type="ARBA" id="ARBA00022842"/>
    </source>
</evidence>
<dbReference type="EMBL" id="QLUW01000005">
    <property type="protein sequence ID" value="RAP74091.1"/>
    <property type="molecule type" value="Genomic_DNA"/>
</dbReference>
<dbReference type="GO" id="GO:0005525">
    <property type="term" value="F:GTP binding"/>
    <property type="evidence" value="ECO:0007669"/>
    <property type="project" value="UniProtKB-UniRule"/>
</dbReference>
<evidence type="ECO:0000256" key="1">
    <source>
        <dbReference type="ARBA" id="ARBA00022490"/>
    </source>
</evidence>
<keyword evidence="6 8" id="KW-0342">GTP-binding</keyword>
<dbReference type="AlphaFoldDB" id="A0A328TY77"/>
<keyword evidence="7 8" id="KW-0501">Molybdenum cofactor biosynthesis</keyword>
<dbReference type="HAMAP" id="MF_00316">
    <property type="entry name" value="MobA"/>
    <property type="match status" value="1"/>
</dbReference>
<evidence type="ECO:0000256" key="8">
    <source>
        <dbReference type="HAMAP-Rule" id="MF_00316"/>
    </source>
</evidence>
<dbReference type="InterPro" id="IPR025877">
    <property type="entry name" value="MobA-like_NTP_Trfase"/>
</dbReference>
<comment type="caution">
    <text evidence="10">The sequence shown here is derived from an EMBL/GenBank/DDBJ whole genome shotgun (WGS) entry which is preliminary data.</text>
</comment>
<dbReference type="Pfam" id="PF12804">
    <property type="entry name" value="NTP_transf_3"/>
    <property type="match status" value="1"/>
</dbReference>
<keyword evidence="4 8" id="KW-0547">Nucleotide-binding</keyword>
<dbReference type="RefSeq" id="WP_112884879.1">
    <property type="nucleotide sequence ID" value="NZ_QLUW01000005.1"/>
</dbReference>
<evidence type="ECO:0000256" key="2">
    <source>
        <dbReference type="ARBA" id="ARBA00022679"/>
    </source>
</evidence>
<comment type="domain">
    <text evidence="8">The N-terminal domain determines nucleotide recognition and specific binding, while the C-terminal domain determines the specific binding to the target protein.</text>
</comment>
<dbReference type="EC" id="2.7.7.77" evidence="8"/>
<comment type="catalytic activity">
    <reaction evidence="8">
        <text>Mo-molybdopterin + GTP + H(+) = Mo-molybdopterin guanine dinucleotide + diphosphate</text>
        <dbReference type="Rhea" id="RHEA:34243"/>
        <dbReference type="ChEBI" id="CHEBI:15378"/>
        <dbReference type="ChEBI" id="CHEBI:33019"/>
        <dbReference type="ChEBI" id="CHEBI:37565"/>
        <dbReference type="ChEBI" id="CHEBI:71302"/>
        <dbReference type="ChEBI" id="CHEBI:71310"/>
        <dbReference type="EC" id="2.7.7.77"/>
    </reaction>
</comment>
<keyword evidence="11" id="KW-1185">Reference proteome</keyword>
<dbReference type="PANTHER" id="PTHR19136:SF81">
    <property type="entry name" value="MOLYBDENUM COFACTOR GUANYLYLTRANSFERASE"/>
    <property type="match status" value="1"/>
</dbReference>
<accession>A0A328TY77</accession>
<feature type="domain" description="MobA-like NTP transferase" evidence="9">
    <location>
        <begin position="10"/>
        <end position="172"/>
    </location>
</feature>
<evidence type="ECO:0000256" key="6">
    <source>
        <dbReference type="ARBA" id="ARBA00023134"/>
    </source>
</evidence>
<comment type="similarity">
    <text evidence="8">Belongs to the MobA family.</text>
</comment>
<dbReference type="Proteomes" id="UP000249260">
    <property type="component" value="Unassembled WGS sequence"/>
</dbReference>
<comment type="function">
    <text evidence="8">Transfers a GMP moiety from GTP to Mo-molybdopterin (Mo-MPT) cofactor (Moco or molybdenum cofactor) to form Mo-molybdopterin guanine dinucleotide (Mo-MGD) cofactor.</text>
</comment>
<feature type="binding site" evidence="8">
    <location>
        <position position="112"/>
    </location>
    <ligand>
        <name>GTP</name>
        <dbReference type="ChEBI" id="CHEBI:37565"/>
    </ligand>
</feature>
<keyword evidence="1 8" id="KW-0963">Cytoplasm</keyword>
<comment type="subcellular location">
    <subcellularLocation>
        <location evidence="8">Cytoplasm</location>
    </subcellularLocation>
</comment>
<keyword evidence="3 8" id="KW-0479">Metal-binding</keyword>
<name>A0A328TY77_9BACL</name>
<evidence type="ECO:0000313" key="10">
    <source>
        <dbReference type="EMBL" id="RAP74091.1"/>
    </source>
</evidence>
<dbReference type="GO" id="GO:0005737">
    <property type="term" value="C:cytoplasm"/>
    <property type="evidence" value="ECO:0007669"/>
    <property type="project" value="UniProtKB-SubCell"/>
</dbReference>
<dbReference type="GO" id="GO:0046872">
    <property type="term" value="F:metal ion binding"/>
    <property type="evidence" value="ECO:0007669"/>
    <property type="project" value="UniProtKB-KW"/>
</dbReference>
<dbReference type="OrthoDB" id="9788394at2"/>
<dbReference type="SUPFAM" id="SSF53448">
    <property type="entry name" value="Nucleotide-diphospho-sugar transferases"/>
    <property type="match status" value="1"/>
</dbReference>
<feature type="binding site" evidence="8">
    <location>
        <position position="112"/>
    </location>
    <ligand>
        <name>Mg(2+)</name>
        <dbReference type="ChEBI" id="CHEBI:18420"/>
    </ligand>
</feature>
<proteinExistence type="inferred from homology"/>
<dbReference type="InterPro" id="IPR013482">
    <property type="entry name" value="Molybde_CF_guanTrfase"/>
</dbReference>
<feature type="binding site" evidence="8">
    <location>
        <position position="82"/>
    </location>
    <ligand>
        <name>GTP</name>
        <dbReference type="ChEBI" id="CHEBI:37565"/>
    </ligand>
</feature>
<feature type="binding site" evidence="8">
    <location>
        <begin position="13"/>
        <end position="15"/>
    </location>
    <ligand>
        <name>GTP</name>
        <dbReference type="ChEBI" id="CHEBI:37565"/>
    </ligand>
</feature>
<dbReference type="Gene3D" id="3.90.550.10">
    <property type="entry name" value="Spore Coat Polysaccharide Biosynthesis Protein SpsA, Chain A"/>
    <property type="match status" value="1"/>
</dbReference>
<dbReference type="CDD" id="cd02503">
    <property type="entry name" value="MobA"/>
    <property type="match status" value="1"/>
</dbReference>
<dbReference type="GO" id="GO:0061603">
    <property type="term" value="F:molybdenum cofactor guanylyltransferase activity"/>
    <property type="evidence" value="ECO:0007669"/>
    <property type="project" value="UniProtKB-EC"/>
</dbReference>
<evidence type="ECO:0000256" key="7">
    <source>
        <dbReference type="ARBA" id="ARBA00023150"/>
    </source>
</evidence>
<organism evidence="10 11">
    <name type="scientific">Paenibacillus montanisoli</name>
    <dbReference type="NCBI Taxonomy" id="2081970"/>
    <lineage>
        <taxon>Bacteria</taxon>
        <taxon>Bacillati</taxon>
        <taxon>Bacillota</taxon>
        <taxon>Bacilli</taxon>
        <taxon>Bacillales</taxon>
        <taxon>Paenibacillaceae</taxon>
        <taxon>Paenibacillus</taxon>
    </lineage>
</organism>
<dbReference type="InterPro" id="IPR029044">
    <property type="entry name" value="Nucleotide-diphossugar_trans"/>
</dbReference>
<reference evidence="10 11" key="1">
    <citation type="submission" date="2018-06" db="EMBL/GenBank/DDBJ databases">
        <title>Paenibacillus montanisoli sp. nov., isolated from mountain area soil.</title>
        <authorList>
            <person name="Wu M."/>
        </authorList>
    </citation>
    <scope>NUCLEOTIDE SEQUENCE [LARGE SCALE GENOMIC DNA]</scope>
    <source>
        <strain evidence="10 11">RA17</strain>
    </source>
</reference>
<comment type="cofactor">
    <cofactor evidence="8">
        <name>Mg(2+)</name>
        <dbReference type="ChEBI" id="CHEBI:18420"/>
    </cofactor>
</comment>
<evidence type="ECO:0000259" key="9">
    <source>
        <dbReference type="Pfam" id="PF12804"/>
    </source>
</evidence>
<evidence type="ECO:0000313" key="11">
    <source>
        <dbReference type="Proteomes" id="UP000249260"/>
    </source>
</evidence>
<protein>
    <recommendedName>
        <fullName evidence="8">Probable molybdenum cofactor guanylyltransferase</fullName>
        <shortName evidence="8">MoCo guanylyltransferase</shortName>
        <ecNumber evidence="8">2.7.7.77</ecNumber>
    </recommendedName>
    <alternativeName>
        <fullName evidence="8">GTP:molybdopterin guanylyltransferase</fullName>
    </alternativeName>
    <alternativeName>
        <fullName evidence="8">Mo-MPT guanylyltransferase</fullName>
    </alternativeName>
    <alternativeName>
        <fullName evidence="8">Molybdopterin guanylyltransferase</fullName>
    </alternativeName>
    <alternativeName>
        <fullName evidence="8">Molybdopterin-guanine dinucleotide synthase</fullName>
        <shortName evidence="8">MGD synthase</shortName>
    </alternativeName>
</protein>
<comment type="caution">
    <text evidence="8">Lacks conserved residue(s) required for the propagation of feature annotation.</text>
</comment>
<gene>
    <name evidence="8" type="primary">mobA</name>
    <name evidence="10" type="ORF">DL346_23760</name>
</gene>
<keyword evidence="5 8" id="KW-0460">Magnesium</keyword>
<feature type="binding site" evidence="8">
    <location>
        <position position="25"/>
    </location>
    <ligand>
        <name>GTP</name>
        <dbReference type="ChEBI" id="CHEBI:37565"/>
    </ligand>
</feature>
<keyword evidence="2 8" id="KW-0808">Transferase</keyword>